<dbReference type="EMBL" id="BAAAXF010000022">
    <property type="protein sequence ID" value="GAA3496220.1"/>
    <property type="molecule type" value="Genomic_DNA"/>
</dbReference>
<organism evidence="1 2">
    <name type="scientific">Streptomyces prasinosporus</name>
    <dbReference type="NCBI Taxonomy" id="68256"/>
    <lineage>
        <taxon>Bacteria</taxon>
        <taxon>Bacillati</taxon>
        <taxon>Actinomycetota</taxon>
        <taxon>Actinomycetes</taxon>
        <taxon>Kitasatosporales</taxon>
        <taxon>Streptomycetaceae</taxon>
        <taxon>Streptomyces</taxon>
        <taxon>Streptomyces albogriseolus group</taxon>
    </lineage>
</organism>
<name>A0ABP6TN89_9ACTN</name>
<evidence type="ECO:0000313" key="1">
    <source>
        <dbReference type="EMBL" id="GAA3496220.1"/>
    </source>
</evidence>
<comment type="caution">
    <text evidence="1">The sequence shown here is derived from an EMBL/GenBank/DDBJ whole genome shotgun (WGS) entry which is preliminary data.</text>
</comment>
<keyword evidence="2" id="KW-1185">Reference proteome</keyword>
<evidence type="ECO:0000313" key="2">
    <source>
        <dbReference type="Proteomes" id="UP001501455"/>
    </source>
</evidence>
<protein>
    <submittedName>
        <fullName evidence="1">Uncharacterized protein</fullName>
    </submittedName>
</protein>
<reference evidence="2" key="1">
    <citation type="journal article" date="2019" name="Int. J. Syst. Evol. Microbiol.">
        <title>The Global Catalogue of Microorganisms (GCM) 10K type strain sequencing project: providing services to taxonomists for standard genome sequencing and annotation.</title>
        <authorList>
            <consortium name="The Broad Institute Genomics Platform"/>
            <consortium name="The Broad Institute Genome Sequencing Center for Infectious Disease"/>
            <person name="Wu L."/>
            <person name="Ma J."/>
        </authorList>
    </citation>
    <scope>NUCLEOTIDE SEQUENCE [LARGE SCALE GENOMIC DNA]</scope>
    <source>
        <strain evidence="2">JCM 4816</strain>
    </source>
</reference>
<gene>
    <name evidence="1" type="ORF">GCM10019016_033210</name>
</gene>
<sequence length="181" mass="20955">MTGAAEPGPTRRGRERRAHDVFWAAPWSRSVWDALSPSVLEAIARCDAERLQVERSRVAPHIREKMTVPAYSVADRFASWERLIRRLEPGWDGDDFYPISAYDNDLDSRDALDQVMRALPEEANEGPLGQLLARLDTRFRAATVPDPELSLRPWVRPTMERPEEELGEWWKRKPVRVPWPE</sequence>
<accession>A0ABP6TN89</accession>
<dbReference type="Proteomes" id="UP001501455">
    <property type="component" value="Unassembled WGS sequence"/>
</dbReference>
<proteinExistence type="predicted"/>